<accession>A0A2Z6R032</accession>
<sequence length="485" mass="56594">MMSTILQNKHRKANIATLPFHIRNNFRRLPNIFFQLQDVILPDNDSIETILQDFEDGNINKKEHNKDGNDHDYLEQRESDYLMFSESDYLVSSESDEDYATSSLDDADISSEERLFIDAALTEDKLPSFDDLVDIIMRPEFNRNHIVKNIWRFQTWKEQLPLLLISAKSISISLKKIPSTSRDSKMVYQLSISDIIWNVLNNPSLVKKMYFGPSVDSKIKSEYWHGALWAESPFFKLYKCSDFVYYYDYNDNEQKLGRLRAIVLNEEDQYRLRIQKVLDYDDLPGTFKGKLRQNHSLSGEVWLQDEPFLTITTSQISEKVTEDMLQITEILYKHHAYWHICDATLLYQHPSEYVFVMQPPSLTMKVYKLFLDIYYDNFGTFGNVYHSLGGVYVQFENMPAHQKKLLKNQFVLRFVSFGGNFNKFMLLFVSGMKEFEQEKLMKMNGKDSWVIANLGVVTADLPQGNNMAGVLRYNANKGCRTCTAS</sequence>
<name>A0A2Z6R032_9GLOM</name>
<organism evidence="1 2">
    <name type="scientific">Rhizophagus clarus</name>
    <dbReference type="NCBI Taxonomy" id="94130"/>
    <lineage>
        <taxon>Eukaryota</taxon>
        <taxon>Fungi</taxon>
        <taxon>Fungi incertae sedis</taxon>
        <taxon>Mucoromycota</taxon>
        <taxon>Glomeromycotina</taxon>
        <taxon>Glomeromycetes</taxon>
        <taxon>Glomerales</taxon>
        <taxon>Glomeraceae</taxon>
        <taxon>Rhizophagus</taxon>
    </lineage>
</organism>
<evidence type="ECO:0000313" key="2">
    <source>
        <dbReference type="Proteomes" id="UP000247702"/>
    </source>
</evidence>
<proteinExistence type="predicted"/>
<dbReference type="AlphaFoldDB" id="A0A2Z6R032"/>
<dbReference type="Proteomes" id="UP000247702">
    <property type="component" value="Unassembled WGS sequence"/>
</dbReference>
<comment type="caution">
    <text evidence="1">The sequence shown here is derived from an EMBL/GenBank/DDBJ whole genome shotgun (WGS) entry which is preliminary data.</text>
</comment>
<gene>
    <name evidence="1" type="ORF">RclHR1_12400004</name>
</gene>
<dbReference type="STRING" id="94130.A0A2Z6R032"/>
<evidence type="ECO:0000313" key="1">
    <source>
        <dbReference type="EMBL" id="GBB85976.1"/>
    </source>
</evidence>
<keyword evidence="2" id="KW-1185">Reference proteome</keyword>
<reference evidence="1 2" key="1">
    <citation type="submission" date="2017-11" db="EMBL/GenBank/DDBJ databases">
        <title>The genome of Rhizophagus clarus HR1 reveals common genetic basis of auxotrophy among arbuscular mycorrhizal fungi.</title>
        <authorList>
            <person name="Kobayashi Y."/>
        </authorList>
    </citation>
    <scope>NUCLEOTIDE SEQUENCE [LARGE SCALE GENOMIC DNA]</scope>
    <source>
        <strain evidence="1 2">HR1</strain>
    </source>
</reference>
<dbReference type="EMBL" id="BEXD01000270">
    <property type="protein sequence ID" value="GBB85976.1"/>
    <property type="molecule type" value="Genomic_DNA"/>
</dbReference>
<evidence type="ECO:0008006" key="3">
    <source>
        <dbReference type="Google" id="ProtNLM"/>
    </source>
</evidence>
<protein>
    <recommendedName>
        <fullName evidence="3">BAH domain-containing protein</fullName>
    </recommendedName>
</protein>